<dbReference type="InterPro" id="IPR006212">
    <property type="entry name" value="Furin_repeat"/>
</dbReference>
<feature type="domain" description="EGF-like" evidence="3">
    <location>
        <begin position="657"/>
        <end position="690"/>
    </location>
</feature>
<evidence type="ECO:0000313" key="6">
    <source>
        <dbReference type="Proteomes" id="UP000515908"/>
    </source>
</evidence>
<feature type="domain" description="RING-type" evidence="4">
    <location>
        <begin position="674"/>
        <end position="715"/>
    </location>
</feature>
<keyword evidence="2" id="KW-0472">Membrane</keyword>
<evidence type="ECO:0000259" key="3">
    <source>
        <dbReference type="SMART" id="SM00181"/>
    </source>
</evidence>
<evidence type="ECO:0000259" key="4">
    <source>
        <dbReference type="SMART" id="SM00184"/>
    </source>
</evidence>
<dbReference type="VEuPathDB" id="TriTrypDB:ADEAN_000219500"/>
<dbReference type="Proteomes" id="UP000515908">
    <property type="component" value="Chromosome 04"/>
</dbReference>
<sequence>MQCSVTHCTKCVDDTEDQCAICDETYKVDESKQCIPKVCRVSNCTTCVYDTEDQCKTCKDNYKLEGTTCTLKTCAQAPCTGCSSPSGDDDTCATCSDPYVFEASTSQCTGCIAGYKKDGTTCVEKGCSVENCQTCVFDTEDQCKTCKDNYKLDENKQCTVKTCAQAPCTGCSSPSGDDDTCATCSDPYVFEASTSQCTGCIAGYKKDGTTCVEKGCSVENCQTCVFDTEDQCKTCKDNYKLDENKQCTVKTCAQAPCTGCSSPSGDDDTCATCSDPYVFEASTSQCTGCIAGYKKDGTTCVEKGCSVENCQTCVFDTEDQCKTCKDNYKLEGTTCTLKTCAQAPCTGCSSPSGDDDTCATCSDPYVFEASTSQCTGCIAGYKKDGTTCVEKGCSVENCQTCVFDTEDQCKTCKDNYKLEGTTCTLKTCAQAPCTGCSSPSDDDDTCATCSDPYVFEASTSQCTGCIAGYKKDGTTCVEKGCSVENCQTCVFDTEDQCKTCKDNYKLDENKQCTVKTCAQAPCTGCSSPSGDDDTCATCSDPYVFEASTSQCTGCIAGYKKDGTTCVEKGCSVENCQTCVFDTEDQCKTCKDNYKLEGTTCTMKTCAQAPCTGCSSPSGDDDTCATCSDPYVFEASTSQCTGCIAGYKKDGTTCVAKGCSVENCQTCVFDTEDQCKTCKDNYKLDENKQCTVKTCAQAPCTGCSSPSGDDDTCATCSDPYVFEASTSQCTGCIAGYKKDGTTCVEKGCSVENCQTCVFDTEDQCKTCNTNLKPDDNGGCTPMQCSVANCTKCVNDTEDTCEVCTVGSGPNCVVDRATAKSGGSGLSTASIIGIVVACAVVVLGILFLIIFVCCRRKQKKDTENVGEPHDQERRGTVASNVLDRVRRDSDTLGRAPVVVDSTDSVIPFSDDSAANQRKPNTRGRERRTDEYRYWEDLD</sequence>
<organism evidence="5 6">
    <name type="scientific">Angomonas deanei</name>
    <dbReference type="NCBI Taxonomy" id="59799"/>
    <lineage>
        <taxon>Eukaryota</taxon>
        <taxon>Discoba</taxon>
        <taxon>Euglenozoa</taxon>
        <taxon>Kinetoplastea</taxon>
        <taxon>Metakinetoplastina</taxon>
        <taxon>Trypanosomatida</taxon>
        <taxon>Trypanosomatidae</taxon>
        <taxon>Strigomonadinae</taxon>
        <taxon>Angomonas</taxon>
    </lineage>
</organism>
<feature type="domain" description="EGF-like" evidence="3">
    <location>
        <begin position="167"/>
        <end position="212"/>
    </location>
</feature>
<feature type="region of interest" description="Disordered" evidence="1">
    <location>
        <begin position="905"/>
        <end position="927"/>
    </location>
</feature>
<feature type="domain" description="EGF-like" evidence="3">
    <location>
        <begin position="392"/>
        <end position="424"/>
    </location>
</feature>
<reference evidence="5 6" key="1">
    <citation type="submission" date="2020-08" db="EMBL/GenBank/DDBJ databases">
        <authorList>
            <person name="Newling K."/>
            <person name="Davey J."/>
            <person name="Forrester S."/>
        </authorList>
    </citation>
    <scope>NUCLEOTIDE SEQUENCE [LARGE SCALE GENOMIC DNA]</scope>
    <source>
        <strain evidence="6">Crithidia deanei Carvalho (ATCC PRA-265)</strain>
    </source>
</reference>
<feature type="domain" description="EGF-like" evidence="3">
    <location>
        <begin position="432"/>
        <end position="477"/>
    </location>
</feature>
<feature type="domain" description="EGF-like" evidence="3">
    <location>
        <begin position="609"/>
        <end position="654"/>
    </location>
</feature>
<evidence type="ECO:0000313" key="5">
    <source>
        <dbReference type="EMBL" id="CAD2214744.1"/>
    </source>
</evidence>
<accession>A0A7G2C6L5</accession>
<evidence type="ECO:0000256" key="1">
    <source>
        <dbReference type="SAM" id="MobiDB-lite"/>
    </source>
</evidence>
<gene>
    <name evidence="5" type="ORF">ADEAN_000219500</name>
</gene>
<feature type="domain" description="EGF-like" evidence="3">
    <location>
        <begin position="521"/>
        <end position="566"/>
    </location>
</feature>
<evidence type="ECO:0000256" key="2">
    <source>
        <dbReference type="SAM" id="Phobius"/>
    </source>
</evidence>
<feature type="domain" description="RING-type" evidence="4">
    <location>
        <begin position="232"/>
        <end position="273"/>
    </location>
</feature>
<feature type="domain" description="RING-type" evidence="4">
    <location>
        <begin position="143"/>
        <end position="184"/>
    </location>
</feature>
<feature type="domain" description="RING-type" evidence="4">
    <location>
        <begin position="497"/>
        <end position="538"/>
    </location>
</feature>
<dbReference type="EMBL" id="LR877148">
    <property type="protein sequence ID" value="CAD2214744.1"/>
    <property type="molecule type" value="Genomic_DNA"/>
</dbReference>
<feature type="domain" description="EGF-like" evidence="3">
    <location>
        <begin position="38"/>
        <end position="70"/>
    </location>
</feature>
<feature type="domain" description="EGF-like" evidence="3">
    <location>
        <begin position="569"/>
        <end position="601"/>
    </location>
</feature>
<feature type="domain" description="RING-type" evidence="4">
    <location>
        <begin position="586"/>
        <end position="626"/>
    </location>
</feature>
<dbReference type="SMART" id="SM00261">
    <property type="entry name" value="FU"/>
    <property type="match status" value="13"/>
</dbReference>
<name>A0A7G2C6L5_9TRYP</name>
<feature type="domain" description="EGF-like" evidence="3">
    <location>
        <begin position="304"/>
        <end position="336"/>
    </location>
</feature>
<dbReference type="InterPro" id="IPR009030">
    <property type="entry name" value="Growth_fac_rcpt_cys_sf"/>
</dbReference>
<feature type="domain" description="EGF-like" evidence="3">
    <location>
        <begin position="126"/>
        <end position="159"/>
    </location>
</feature>
<feature type="transmembrane region" description="Helical" evidence="2">
    <location>
        <begin position="829"/>
        <end position="852"/>
    </location>
</feature>
<dbReference type="PANTHER" id="PTHR23275:SF100">
    <property type="entry name" value="EGF-LIKE DOMAIN-CONTAINING PROTEIN"/>
    <property type="match status" value="1"/>
</dbReference>
<dbReference type="PANTHER" id="PTHR23275">
    <property type="entry name" value="CABRIOLET.-RELATED"/>
    <property type="match status" value="1"/>
</dbReference>
<dbReference type="SMART" id="SM00184">
    <property type="entry name" value="RING"/>
    <property type="match status" value="8"/>
</dbReference>
<keyword evidence="6" id="KW-1185">Reference proteome</keyword>
<dbReference type="InterPro" id="IPR000742">
    <property type="entry name" value="EGF"/>
</dbReference>
<feature type="domain" description="RING-type" evidence="4">
    <location>
        <begin position="409"/>
        <end position="449"/>
    </location>
</feature>
<feature type="domain" description="EGF-like" evidence="3">
    <location>
        <begin position="2"/>
        <end position="35"/>
    </location>
</feature>
<dbReference type="CDD" id="cd12087">
    <property type="entry name" value="TM_EGFR-like"/>
    <property type="match status" value="1"/>
</dbReference>
<feature type="domain" description="EGF-like" evidence="3">
    <location>
        <begin position="256"/>
        <end position="301"/>
    </location>
</feature>
<feature type="domain" description="EGF-like" evidence="3">
    <location>
        <begin position="78"/>
        <end position="123"/>
    </location>
</feature>
<feature type="domain" description="EGF-like" evidence="3">
    <location>
        <begin position="698"/>
        <end position="743"/>
    </location>
</feature>
<feature type="domain" description="RING-type" evidence="4">
    <location>
        <begin position="55"/>
        <end position="95"/>
    </location>
</feature>
<dbReference type="InterPro" id="IPR052798">
    <property type="entry name" value="Giardia_VSA"/>
</dbReference>
<feature type="domain" description="EGF-like" evidence="3">
    <location>
        <begin position="215"/>
        <end position="248"/>
    </location>
</feature>
<protein>
    <submittedName>
        <fullName evidence="5">Uncharacterized protein</fullName>
    </submittedName>
</protein>
<dbReference type="InterPro" id="IPR001841">
    <property type="entry name" value="Znf_RING"/>
</dbReference>
<proteinExistence type="predicted"/>
<dbReference type="SMART" id="SM00181">
    <property type="entry name" value="EGF"/>
    <property type="match status" value="17"/>
</dbReference>
<feature type="domain" description="EGF-like" evidence="3">
    <location>
        <begin position="480"/>
        <end position="513"/>
    </location>
</feature>
<keyword evidence="2" id="KW-1133">Transmembrane helix</keyword>
<dbReference type="SUPFAM" id="SSF57184">
    <property type="entry name" value="Growth factor receptor domain"/>
    <property type="match status" value="7"/>
</dbReference>
<feature type="domain" description="RING-type" evidence="4">
    <location>
        <begin position="321"/>
        <end position="361"/>
    </location>
</feature>
<keyword evidence="2" id="KW-0812">Transmembrane</keyword>
<dbReference type="AlphaFoldDB" id="A0A7G2C6L5"/>
<feature type="domain" description="EGF-like" evidence="3">
    <location>
        <begin position="344"/>
        <end position="389"/>
    </location>
</feature>